<dbReference type="EMBL" id="LR593886">
    <property type="protein sequence ID" value="VTR91696.1"/>
    <property type="molecule type" value="Genomic_DNA"/>
</dbReference>
<sequence length="186" mass="19972">MPKSSTEQPAVAPAPGRDTGVLKEFSATLRKAQQGDTTALANVREALKKPGVPDLLRGNVAREALSALVNAYAGTNPVAREAVLCKLDEMRLELSGPNPSSLEKFLVERVLATWLHLHTIEAAYASKESMSLAQGQYYQKTMTAAQKRYLAAIKGLAEVRKLALPALQVNIAKKQVNVAAGTVTSY</sequence>
<dbReference type="Proteomes" id="UP000464178">
    <property type="component" value="Chromosome"/>
</dbReference>
<reference evidence="1 2" key="1">
    <citation type="submission" date="2019-05" db="EMBL/GenBank/DDBJ databases">
        <authorList>
            <consortium name="Science for Life Laboratories"/>
        </authorList>
    </citation>
    <scope>NUCLEOTIDE SEQUENCE [LARGE SCALE GENOMIC DNA]</scope>
    <source>
        <strain evidence="1">Soil9</strain>
    </source>
</reference>
<organism evidence="1 2">
    <name type="scientific">Gemmata massiliana</name>
    <dbReference type="NCBI Taxonomy" id="1210884"/>
    <lineage>
        <taxon>Bacteria</taxon>
        <taxon>Pseudomonadati</taxon>
        <taxon>Planctomycetota</taxon>
        <taxon>Planctomycetia</taxon>
        <taxon>Gemmatales</taxon>
        <taxon>Gemmataceae</taxon>
        <taxon>Gemmata</taxon>
    </lineage>
</organism>
<keyword evidence="2" id="KW-1185">Reference proteome</keyword>
<accession>A0A6P2CTI5</accession>
<dbReference type="RefSeq" id="WP_162666657.1">
    <property type="nucleotide sequence ID" value="NZ_LR593886.1"/>
</dbReference>
<dbReference type="AlphaFoldDB" id="A0A6P2CTI5"/>
<gene>
    <name evidence="1" type="ORF">SOIL9_60180</name>
</gene>
<protein>
    <submittedName>
        <fullName evidence="1">Marine sediment metagenome DNA, contig: S01H1_S39905</fullName>
    </submittedName>
</protein>
<dbReference type="KEGG" id="gms:SOIL9_60180"/>
<evidence type="ECO:0000313" key="1">
    <source>
        <dbReference type="EMBL" id="VTR91696.1"/>
    </source>
</evidence>
<proteinExistence type="predicted"/>
<evidence type="ECO:0000313" key="2">
    <source>
        <dbReference type="Proteomes" id="UP000464178"/>
    </source>
</evidence>
<name>A0A6P2CTI5_9BACT</name>